<reference evidence="1 2" key="1">
    <citation type="submission" date="2020-02" db="EMBL/GenBank/DDBJ databases">
        <title>Genome sequence of Parvularcula flava strain NH6-79.</title>
        <authorList>
            <person name="Abdul Karim M.H."/>
            <person name="Lam M.Q."/>
            <person name="Chen S.J."/>
            <person name="Yahya A."/>
            <person name="Shahir S."/>
            <person name="Shamsir M.S."/>
            <person name="Chong C.S."/>
        </authorList>
    </citation>
    <scope>NUCLEOTIDE SEQUENCE [LARGE SCALE GENOMIC DNA]</scope>
    <source>
        <strain evidence="1 2">NH6-79</strain>
    </source>
</reference>
<comment type="caution">
    <text evidence="1">The sequence shown here is derived from an EMBL/GenBank/DDBJ whole genome shotgun (WGS) entry which is preliminary data.</text>
</comment>
<accession>A0ABX0HRS6</accession>
<name>A0ABX0HRS6_9PROT</name>
<dbReference type="RefSeq" id="WP_155142365.1">
    <property type="nucleotide sequence ID" value="NZ_BMGZ01000004.1"/>
</dbReference>
<gene>
    <name evidence="1" type="ORF">FF098_015840</name>
</gene>
<keyword evidence="2" id="KW-1185">Reference proteome</keyword>
<dbReference type="Proteomes" id="UP000818603">
    <property type="component" value="Unassembled WGS sequence"/>
</dbReference>
<evidence type="ECO:0000313" key="2">
    <source>
        <dbReference type="Proteomes" id="UP000818603"/>
    </source>
</evidence>
<organism evidence="1 2">
    <name type="scientific">Aquisalinus luteolus</name>
    <dbReference type="NCBI Taxonomy" id="1566827"/>
    <lineage>
        <taxon>Bacteria</taxon>
        <taxon>Pseudomonadati</taxon>
        <taxon>Pseudomonadota</taxon>
        <taxon>Alphaproteobacteria</taxon>
        <taxon>Parvularculales</taxon>
        <taxon>Parvularculaceae</taxon>
        <taxon>Aquisalinus</taxon>
    </lineage>
</organism>
<evidence type="ECO:0000313" key="1">
    <source>
        <dbReference type="EMBL" id="NHK29387.1"/>
    </source>
</evidence>
<proteinExistence type="predicted"/>
<protein>
    <submittedName>
        <fullName evidence="1">Uncharacterized protein</fullName>
    </submittedName>
</protein>
<sequence length="312" mass="36812">MDHDPKETPRTANVVGIGANLVCDPDDRKRTRYPVEWKECCRDIFKEYRRYKSETEGGEYSWTRIRNQIMRKYDVYEGTRIVEESTLLSRQNLESFVRHGKMLNDDKFKFLDHFTHENLLDPTSDFSIAAERVIAYREKLQQECFHVLYLGDRRHVDKNVSQYVSHFSERLFILESPPDEDEKLGSAIYLKPQEYACFSVVFIYYRNSHLFSFDTSVRHGYKYFGYFLPLSLHDHDGKKTWSYGVLNLFDRSQFNTKPAFFHSAAHGFLSEQDTSILISGISTPYNPLRYATMGERGQKKAAYIYVSNYFSR</sequence>
<dbReference type="EMBL" id="VCJR02000004">
    <property type="protein sequence ID" value="NHK29387.1"/>
    <property type="molecule type" value="Genomic_DNA"/>
</dbReference>